<organism evidence="3">
    <name type="scientific">Tanacetum cinerariifolium</name>
    <name type="common">Dalmatian daisy</name>
    <name type="synonym">Chrysanthemum cinerariifolium</name>
    <dbReference type="NCBI Taxonomy" id="118510"/>
    <lineage>
        <taxon>Eukaryota</taxon>
        <taxon>Viridiplantae</taxon>
        <taxon>Streptophyta</taxon>
        <taxon>Embryophyta</taxon>
        <taxon>Tracheophyta</taxon>
        <taxon>Spermatophyta</taxon>
        <taxon>Magnoliopsida</taxon>
        <taxon>eudicotyledons</taxon>
        <taxon>Gunneridae</taxon>
        <taxon>Pentapetalae</taxon>
        <taxon>asterids</taxon>
        <taxon>campanulids</taxon>
        <taxon>Asterales</taxon>
        <taxon>Asteraceae</taxon>
        <taxon>Asteroideae</taxon>
        <taxon>Anthemideae</taxon>
        <taxon>Anthemidinae</taxon>
        <taxon>Tanacetum</taxon>
    </lineage>
</organism>
<dbReference type="EMBL" id="BKCJ010002983">
    <property type="protein sequence ID" value="GEU52221.1"/>
    <property type="molecule type" value="Genomic_DNA"/>
</dbReference>
<evidence type="ECO:0000259" key="2">
    <source>
        <dbReference type="Pfam" id="PF00078"/>
    </source>
</evidence>
<dbReference type="InterPro" id="IPR000477">
    <property type="entry name" value="RT_dom"/>
</dbReference>
<evidence type="ECO:0000313" key="3">
    <source>
        <dbReference type="EMBL" id="GEU52221.1"/>
    </source>
</evidence>
<accession>A0A6L2KRP2</accession>
<feature type="domain" description="Reverse transcriptase" evidence="2">
    <location>
        <begin position="784"/>
        <end position="1002"/>
    </location>
</feature>
<dbReference type="CDD" id="cd00590">
    <property type="entry name" value="RRM_SF"/>
    <property type="match status" value="1"/>
</dbReference>
<dbReference type="InterPro" id="IPR035979">
    <property type="entry name" value="RBD_domain_sf"/>
</dbReference>
<dbReference type="Gene3D" id="3.30.70.330">
    <property type="match status" value="1"/>
</dbReference>
<comment type="caution">
    <text evidence="3">The sequence shown here is derived from an EMBL/GenBank/DDBJ whole genome shotgun (WGS) entry which is preliminary data.</text>
</comment>
<dbReference type="GO" id="GO:0003676">
    <property type="term" value="F:nucleic acid binding"/>
    <property type="evidence" value="ECO:0007669"/>
    <property type="project" value="InterPro"/>
</dbReference>
<sequence>MFERLNPPHSQKSNADELTKLSLSVYVANFPSHLTVRELWNICGKMGTLVDVYITKRKNHLGQMFTFCRYIKVFDSKILIDSLSDVWIGKLRLHANVARFDRNVVSKPSHAGEKDSIDLQPKNPYLASEKADNVVNMGTNNSSFASVLNARGKPKNFADSARTIVLDDECIMERDLSCALMGKIKDINALSNLYVILTNEGFGVASWFIELLPATNSFVSNVHLVWISVEGSPIKSWTSNTFAKIVSRWGVFSDVDIADDSSLPFNRLCVVTKPHIIINDTIKVIIKGQAYWIRIKELEAWSPDFNNEFCEDSSSDDESVDEEVDHVSDTYDKDANFDKEKEADFVLDSTGKNDKGVDDLDKEKKDGYVKSSYDMNVNGAVLNNHGSSSKLKPNSKDPFGIYELLNRNKNKQDSKSEDLIFPPGFTLNAIEDTDVGNLEHNINQPNASLWSNMEVGQTMGYNMEGCLKNIEAIINPNETFSPSIGYSDGLLCVWDPTMFFKDSVTISDSFLAFRGDFNEVRSEHERFGTMFNASGANAFNHFISSAGLVDLPLEGYSYTWALKSASKMSKLDGFLIYQGLLSVFSSLSAICLDRNLSDHRPILMRYLVVDYGPTPFRVFNSWFTKDGFDKLVEDSWKTSTFMESNNIYLLKTKYKALKESIKYWCKADKQRSNESKYSIQSRISEIDKLMDKGKSNEDLANIHCAIEGDENSKYFHGIINKKRSQLAIRGVLVDGEWIDDPSKNVDLESNVTYEEIKKAIWDCSTNKSPGPDGFTFYFFTNIRRPLIKMCFYKIIAKIMANRLSFVISDLIRDDQSPFISNRHILDGPFILNELISWCKYNKTKAMIFKVDFEKAFDSIRWDYLDDILDKFGFGAKWRGWIHGCLNSSMGSILFNGSLTFEFKFHKGLNQRDPLSLFLFILVMESLHLSFNNILNACLFKGIRINGFFTLSRLFYVDDVFSLVNGIKRISSLLCVKVWTSTSRSSYWDEVLAKISARLSKWKIKTLSIDYGSLDNPGYNSHRSLWYNIIREFKTLSLKDPPRGGIEEDQLGLLIDKLAPVILTNSNDRWIWSLDSAGEFSAKSARSFINDSLLPSVGAPTRWLKVVSIKINIFAWKNPKTSQSKNKGLVAETFDWNEEEVSNDEEMTQVKVPMGLANDELAVGKNHARNGEWIDITMRKVSNDPESSKDSKSESLTLLPILKNLQGAFPSSKVMSLTYQSHSLKGEKTCLGIMKHTKPKTHESSSKSVSGPVTINDTEPVTPSVPTEVKNTEQE</sequence>
<evidence type="ECO:0000256" key="1">
    <source>
        <dbReference type="SAM" id="MobiDB-lite"/>
    </source>
</evidence>
<gene>
    <name evidence="3" type="ORF">Tci_024199</name>
</gene>
<dbReference type="Gene3D" id="3.60.10.10">
    <property type="entry name" value="Endonuclease/exonuclease/phosphatase"/>
    <property type="match status" value="1"/>
</dbReference>
<dbReference type="PANTHER" id="PTHR31635:SF196">
    <property type="entry name" value="REVERSE TRANSCRIPTASE DOMAIN-CONTAINING PROTEIN-RELATED"/>
    <property type="match status" value="1"/>
</dbReference>
<protein>
    <recommendedName>
        <fullName evidence="2">Reverse transcriptase domain-containing protein</fullName>
    </recommendedName>
</protein>
<reference evidence="3" key="1">
    <citation type="journal article" date="2019" name="Sci. Rep.">
        <title>Draft genome of Tanacetum cinerariifolium, the natural source of mosquito coil.</title>
        <authorList>
            <person name="Yamashiro T."/>
            <person name="Shiraishi A."/>
            <person name="Satake H."/>
            <person name="Nakayama K."/>
        </authorList>
    </citation>
    <scope>NUCLEOTIDE SEQUENCE</scope>
</reference>
<dbReference type="AlphaFoldDB" id="A0A6L2KRP2"/>
<dbReference type="InterPro" id="IPR012677">
    <property type="entry name" value="Nucleotide-bd_a/b_plait_sf"/>
</dbReference>
<dbReference type="PANTHER" id="PTHR31635">
    <property type="entry name" value="REVERSE TRANSCRIPTASE DOMAIN-CONTAINING PROTEIN-RELATED"/>
    <property type="match status" value="1"/>
</dbReference>
<name>A0A6L2KRP2_TANCI</name>
<feature type="compositionally biased region" description="Polar residues" evidence="1">
    <location>
        <begin position="1245"/>
        <end position="1264"/>
    </location>
</feature>
<dbReference type="SUPFAM" id="SSF56219">
    <property type="entry name" value="DNase I-like"/>
    <property type="match status" value="1"/>
</dbReference>
<dbReference type="Pfam" id="PF00078">
    <property type="entry name" value="RVT_1"/>
    <property type="match status" value="1"/>
</dbReference>
<dbReference type="SUPFAM" id="SSF54928">
    <property type="entry name" value="RNA-binding domain, RBD"/>
    <property type="match status" value="1"/>
</dbReference>
<feature type="region of interest" description="Disordered" evidence="1">
    <location>
        <begin position="1235"/>
        <end position="1274"/>
    </location>
</feature>
<dbReference type="InterPro" id="IPR036691">
    <property type="entry name" value="Endo/exonu/phosph_ase_sf"/>
</dbReference>
<proteinExistence type="predicted"/>